<evidence type="ECO:0000256" key="1">
    <source>
        <dbReference type="SAM" id="SignalP"/>
    </source>
</evidence>
<dbReference type="OrthoDB" id="4757858at2759"/>
<evidence type="ECO:0000313" key="3">
    <source>
        <dbReference type="Proteomes" id="UP000039046"/>
    </source>
</evidence>
<feature type="chain" id="PRO_5001979407" evidence="1">
    <location>
        <begin position="19"/>
        <end position="108"/>
    </location>
</feature>
<feature type="signal peptide" evidence="1">
    <location>
        <begin position="1"/>
        <end position="18"/>
    </location>
</feature>
<evidence type="ECO:0000313" key="2">
    <source>
        <dbReference type="EMBL" id="CEJ82152.1"/>
    </source>
</evidence>
<reference evidence="2 3" key="1">
    <citation type="journal article" date="2015" name="Genome Announc.">
        <title>Draft Genome Sequence and Gene Annotation of the Entomopathogenic Fungus Verticillium hemipterigenum.</title>
        <authorList>
            <person name="Horn F."/>
            <person name="Habel A."/>
            <person name="Scharf D.H."/>
            <person name="Dworschak J."/>
            <person name="Brakhage A.A."/>
            <person name="Guthke R."/>
            <person name="Hertweck C."/>
            <person name="Linde J."/>
        </authorList>
    </citation>
    <scope>NUCLEOTIDE SEQUENCE [LARGE SCALE GENOMIC DNA]</scope>
</reference>
<dbReference type="Proteomes" id="UP000039046">
    <property type="component" value="Unassembled WGS sequence"/>
</dbReference>
<gene>
    <name evidence="2" type="ORF">VHEMI02237</name>
</gene>
<organism evidence="2 3">
    <name type="scientific">[Torrubiella] hemipterigena</name>
    <dbReference type="NCBI Taxonomy" id="1531966"/>
    <lineage>
        <taxon>Eukaryota</taxon>
        <taxon>Fungi</taxon>
        <taxon>Dikarya</taxon>
        <taxon>Ascomycota</taxon>
        <taxon>Pezizomycotina</taxon>
        <taxon>Sordariomycetes</taxon>
        <taxon>Hypocreomycetidae</taxon>
        <taxon>Hypocreales</taxon>
        <taxon>Clavicipitaceae</taxon>
        <taxon>Clavicipitaceae incertae sedis</taxon>
        <taxon>'Torrubiella' clade</taxon>
    </lineage>
</organism>
<dbReference type="AlphaFoldDB" id="A0A0A1T7B3"/>
<dbReference type="EMBL" id="CDHN01000001">
    <property type="protein sequence ID" value="CEJ82152.1"/>
    <property type="molecule type" value="Genomic_DNA"/>
</dbReference>
<name>A0A0A1T7B3_9HYPO</name>
<protein>
    <submittedName>
        <fullName evidence="2">Putative Biotrophy-associated secreted protein 2</fullName>
    </submittedName>
</protein>
<proteinExistence type="predicted"/>
<keyword evidence="3" id="KW-1185">Reference proteome</keyword>
<dbReference type="HOGENOM" id="CLU_180920_0_0_1"/>
<accession>A0A0A1T7B3</accession>
<keyword evidence="1" id="KW-0732">Signal</keyword>
<sequence length="108" mass="10113">MVRIAIAAFLTFAVTVFAVGDPAGAANVGNGKGKQFITGACLSNADCASGCCAGLGDGAVCSGPAVGNAAGKRGCGFPDVGGPGAGAAAPAAPAPNCPPCRRGLLFSS</sequence>